<evidence type="ECO:0000313" key="1">
    <source>
        <dbReference type="EMBL" id="TYH31698.1"/>
    </source>
</evidence>
<organism evidence="1 2">
    <name type="scientific">Gossypium darwinii</name>
    <name type="common">Darwin's cotton</name>
    <name type="synonym">Gossypium barbadense var. darwinii</name>
    <dbReference type="NCBI Taxonomy" id="34276"/>
    <lineage>
        <taxon>Eukaryota</taxon>
        <taxon>Viridiplantae</taxon>
        <taxon>Streptophyta</taxon>
        <taxon>Embryophyta</taxon>
        <taxon>Tracheophyta</taxon>
        <taxon>Spermatophyta</taxon>
        <taxon>Magnoliopsida</taxon>
        <taxon>eudicotyledons</taxon>
        <taxon>Gunneridae</taxon>
        <taxon>Pentapetalae</taxon>
        <taxon>rosids</taxon>
        <taxon>malvids</taxon>
        <taxon>Malvales</taxon>
        <taxon>Malvaceae</taxon>
        <taxon>Malvoideae</taxon>
        <taxon>Gossypium</taxon>
    </lineage>
</organism>
<accession>A0A5D2HNQ5</accession>
<protein>
    <submittedName>
        <fullName evidence="1">Uncharacterized protein</fullName>
    </submittedName>
</protein>
<dbReference type="EMBL" id="CM017688">
    <property type="protein sequence ID" value="TYH31698.1"/>
    <property type="molecule type" value="Genomic_DNA"/>
</dbReference>
<gene>
    <name evidence="1" type="ORF">ES288_A01G193100v1</name>
</gene>
<reference evidence="1 2" key="1">
    <citation type="submission" date="2019-06" db="EMBL/GenBank/DDBJ databases">
        <title>WGS assembly of Gossypium darwinii.</title>
        <authorList>
            <person name="Chen Z.J."/>
            <person name="Sreedasyam A."/>
            <person name="Ando A."/>
            <person name="Song Q."/>
            <person name="De L."/>
            <person name="Hulse-Kemp A."/>
            <person name="Ding M."/>
            <person name="Ye W."/>
            <person name="Kirkbride R."/>
            <person name="Jenkins J."/>
            <person name="Plott C."/>
            <person name="Lovell J."/>
            <person name="Lin Y.-M."/>
            <person name="Vaughn R."/>
            <person name="Liu B."/>
            <person name="Li W."/>
            <person name="Simpson S."/>
            <person name="Scheffler B."/>
            <person name="Saski C."/>
            <person name="Grover C."/>
            <person name="Hu G."/>
            <person name="Conover J."/>
            <person name="Carlson J."/>
            <person name="Shu S."/>
            <person name="Boston L."/>
            <person name="Williams M."/>
            <person name="Peterson D."/>
            <person name="Mcgee K."/>
            <person name="Jones D."/>
            <person name="Wendel J."/>
            <person name="Stelly D."/>
            <person name="Grimwood J."/>
            <person name="Schmutz J."/>
        </authorList>
    </citation>
    <scope>NUCLEOTIDE SEQUENCE [LARGE SCALE GENOMIC DNA]</scope>
    <source>
        <strain evidence="1">1808015.09</strain>
    </source>
</reference>
<proteinExistence type="predicted"/>
<dbReference type="AlphaFoldDB" id="A0A5D2HNQ5"/>
<sequence>MLMHWINRSQDGGQEWERMVSWFGDYREEEEEEAPSPPISCFRILLYRSDNQGHH</sequence>
<keyword evidence="2" id="KW-1185">Reference proteome</keyword>
<evidence type="ECO:0000313" key="2">
    <source>
        <dbReference type="Proteomes" id="UP000323506"/>
    </source>
</evidence>
<dbReference type="Proteomes" id="UP000323506">
    <property type="component" value="Chromosome A01"/>
</dbReference>
<name>A0A5D2HNQ5_GOSDA</name>